<keyword evidence="6 7" id="KW-0472">Membrane</keyword>
<keyword evidence="3 7" id="KW-1003">Cell membrane</keyword>
<evidence type="ECO:0000256" key="6">
    <source>
        <dbReference type="ARBA" id="ARBA00023136"/>
    </source>
</evidence>
<name>A0ABN3VIN3_9PSEU</name>
<keyword evidence="10" id="KW-1185">Reference proteome</keyword>
<accession>A0ABN3VIN3</accession>
<dbReference type="EMBL" id="BAAAUX010000020">
    <property type="protein sequence ID" value="GAA2809054.1"/>
    <property type="molecule type" value="Genomic_DNA"/>
</dbReference>
<dbReference type="PANTHER" id="PTHR30353:SF0">
    <property type="entry name" value="TRANSMEMBRANE PROTEIN"/>
    <property type="match status" value="1"/>
</dbReference>
<comment type="caution">
    <text evidence="9">The sequence shown here is derived from an EMBL/GenBank/DDBJ whole genome shotgun (WGS) entry which is preliminary data.</text>
</comment>
<comment type="similarity">
    <text evidence="2 7">Belongs to the DedA family.</text>
</comment>
<keyword evidence="4 7" id="KW-0812">Transmembrane</keyword>
<dbReference type="Pfam" id="PF09335">
    <property type="entry name" value="VTT_dom"/>
    <property type="match status" value="1"/>
</dbReference>
<feature type="transmembrane region" description="Helical" evidence="7">
    <location>
        <begin position="53"/>
        <end position="73"/>
    </location>
</feature>
<comment type="subcellular location">
    <subcellularLocation>
        <location evidence="1 7">Cell membrane</location>
        <topology evidence="1 7">Multi-pass membrane protein</topology>
    </subcellularLocation>
</comment>
<evidence type="ECO:0000256" key="2">
    <source>
        <dbReference type="ARBA" id="ARBA00010792"/>
    </source>
</evidence>
<evidence type="ECO:0000313" key="9">
    <source>
        <dbReference type="EMBL" id="GAA2809054.1"/>
    </source>
</evidence>
<keyword evidence="5 7" id="KW-1133">Transmembrane helix</keyword>
<feature type="transmembrane region" description="Helical" evidence="7">
    <location>
        <begin position="139"/>
        <end position="158"/>
    </location>
</feature>
<dbReference type="Proteomes" id="UP001500979">
    <property type="component" value="Unassembled WGS sequence"/>
</dbReference>
<dbReference type="InterPro" id="IPR032816">
    <property type="entry name" value="VTT_dom"/>
</dbReference>
<evidence type="ECO:0000256" key="7">
    <source>
        <dbReference type="RuleBase" id="RU367016"/>
    </source>
</evidence>
<evidence type="ECO:0000256" key="5">
    <source>
        <dbReference type="ARBA" id="ARBA00022989"/>
    </source>
</evidence>
<protein>
    <recommendedName>
        <fullName evidence="8">VTT domain-containing protein</fullName>
    </recommendedName>
</protein>
<feature type="domain" description="VTT" evidence="8">
    <location>
        <begin position="33"/>
        <end position="152"/>
    </location>
</feature>
<reference evidence="9 10" key="1">
    <citation type="journal article" date="2019" name="Int. J. Syst. Evol. Microbiol.">
        <title>The Global Catalogue of Microorganisms (GCM) 10K type strain sequencing project: providing services to taxonomists for standard genome sequencing and annotation.</title>
        <authorList>
            <consortium name="The Broad Institute Genomics Platform"/>
            <consortium name="The Broad Institute Genome Sequencing Center for Infectious Disease"/>
            <person name="Wu L."/>
            <person name="Ma J."/>
        </authorList>
    </citation>
    <scope>NUCLEOTIDE SEQUENCE [LARGE SCALE GENOMIC DNA]</scope>
    <source>
        <strain evidence="9 10">JCM 9383</strain>
    </source>
</reference>
<evidence type="ECO:0000259" key="8">
    <source>
        <dbReference type="Pfam" id="PF09335"/>
    </source>
</evidence>
<evidence type="ECO:0000313" key="10">
    <source>
        <dbReference type="Proteomes" id="UP001500979"/>
    </source>
</evidence>
<feature type="transmembrane region" description="Helical" evidence="7">
    <location>
        <begin position="164"/>
        <end position="186"/>
    </location>
</feature>
<evidence type="ECO:0000256" key="4">
    <source>
        <dbReference type="ARBA" id="ARBA00022692"/>
    </source>
</evidence>
<evidence type="ECO:0000256" key="1">
    <source>
        <dbReference type="ARBA" id="ARBA00004651"/>
    </source>
</evidence>
<dbReference type="InterPro" id="IPR032818">
    <property type="entry name" value="DedA-like"/>
</dbReference>
<dbReference type="RefSeq" id="WP_344683727.1">
    <property type="nucleotide sequence ID" value="NZ_BAAAUX010000020.1"/>
</dbReference>
<feature type="transmembrane region" description="Helical" evidence="7">
    <location>
        <begin position="12"/>
        <end position="33"/>
    </location>
</feature>
<organism evidence="9 10">
    <name type="scientific">Saccharopolyspora taberi</name>
    <dbReference type="NCBI Taxonomy" id="60895"/>
    <lineage>
        <taxon>Bacteria</taxon>
        <taxon>Bacillati</taxon>
        <taxon>Actinomycetota</taxon>
        <taxon>Actinomycetes</taxon>
        <taxon>Pseudonocardiales</taxon>
        <taxon>Pseudonocardiaceae</taxon>
        <taxon>Saccharopolyspora</taxon>
    </lineage>
</organism>
<dbReference type="PANTHER" id="PTHR30353">
    <property type="entry name" value="INNER MEMBRANE PROTEIN DEDA-RELATED"/>
    <property type="match status" value="1"/>
</dbReference>
<evidence type="ECO:0000256" key="3">
    <source>
        <dbReference type="ARBA" id="ARBA00022475"/>
    </source>
</evidence>
<proteinExistence type="inferred from homology"/>
<sequence length="194" mass="20378">MTDFLARLPGEFVLAVVAVWMLVESGLLVGVFLPGSTTVLALGFLAGRGVVDVPLAAVVIGAVSALGCQYGYLRGRSSSWVRARVGEERMRRLESSLDSRGGAAVAVSQCVGVVRTLVPRLAAGAGVSHLRFTLCNVPVAFAWSSALVFLGAWSGAAYQRVETVVGFLGLPLLIAVGVAVLIVRWLRRRAAARS</sequence>
<gene>
    <name evidence="9" type="ORF">GCM10010470_50370</name>
</gene>